<reference evidence="6 7" key="1">
    <citation type="journal article" date="2016" name="Front. Microbiol.">
        <title>Single-Cell (Meta-)Genomics of a Dimorphic Candidatus Thiomargarita nelsonii Reveals Genomic Plasticity.</title>
        <authorList>
            <person name="Flood B.E."/>
            <person name="Fliss P."/>
            <person name="Jones D.S."/>
            <person name="Dick G.J."/>
            <person name="Jain S."/>
            <person name="Kaster A.K."/>
            <person name="Winkel M."/>
            <person name="Mussmann M."/>
            <person name="Bailey J."/>
        </authorList>
    </citation>
    <scope>NUCLEOTIDE SEQUENCE [LARGE SCALE GENOMIC DNA]</scope>
    <source>
        <strain evidence="6">Hydrate Ridge</strain>
    </source>
</reference>
<comment type="caution">
    <text evidence="6">The sequence shown here is derived from an EMBL/GenBank/DDBJ whole genome shotgun (WGS) entry which is preliminary data.</text>
</comment>
<dbReference type="AlphaFoldDB" id="A0A4E0QMM7"/>
<dbReference type="GO" id="GO:0003824">
    <property type="term" value="F:catalytic activity"/>
    <property type="evidence" value="ECO:0007669"/>
    <property type="project" value="InterPro"/>
</dbReference>
<keyword evidence="3" id="KW-0479">Metal-binding</keyword>
<keyword evidence="5" id="KW-0411">Iron-sulfur</keyword>
<evidence type="ECO:0000313" key="7">
    <source>
        <dbReference type="Proteomes" id="UP000030428"/>
    </source>
</evidence>
<dbReference type="InterPro" id="IPR051198">
    <property type="entry name" value="BchE-like"/>
</dbReference>
<organism evidence="6 7">
    <name type="scientific">Candidatus Thiomargarita nelsonii</name>
    <dbReference type="NCBI Taxonomy" id="1003181"/>
    <lineage>
        <taxon>Bacteria</taxon>
        <taxon>Pseudomonadati</taxon>
        <taxon>Pseudomonadota</taxon>
        <taxon>Gammaproteobacteria</taxon>
        <taxon>Thiotrichales</taxon>
        <taxon>Thiotrichaceae</taxon>
        <taxon>Thiomargarita</taxon>
    </lineage>
</organism>
<dbReference type="InterPro" id="IPR023404">
    <property type="entry name" value="rSAM_horseshoe"/>
</dbReference>
<dbReference type="Proteomes" id="UP000030428">
    <property type="component" value="Unassembled WGS sequence"/>
</dbReference>
<comment type="cofactor">
    <cofactor evidence="1">
        <name>[4Fe-4S] cluster</name>
        <dbReference type="ChEBI" id="CHEBI:49883"/>
    </cofactor>
</comment>
<keyword evidence="4" id="KW-0408">Iron</keyword>
<evidence type="ECO:0000256" key="3">
    <source>
        <dbReference type="ARBA" id="ARBA00022723"/>
    </source>
</evidence>
<keyword evidence="2" id="KW-0949">S-adenosyl-L-methionine</keyword>
<dbReference type="SUPFAM" id="SSF102114">
    <property type="entry name" value="Radical SAM enzymes"/>
    <property type="match status" value="1"/>
</dbReference>
<sequence>MKSTIGLVELPQMGLFDPEGQNLLSEDTRGDVLISKQVLLASIQTAGFDAQLVDLKNGDYQEEYGKATWRETELSKVYYGRQIDDLDPLDYDAWGVTNNFSQYREVACMTIKHLASKGRPVVIGGSDVIAEPQPYLAAGASALVLDKSGAANAPIMDHVLGRTPREELSGVILAEGTQPSLRAKKVLSPQDWPLPDISIVKQCLGTKYKDLPLPEKHSLVGSVFTDMGCDRKCDFCQTPNYRLGYRAMSPKRVLQWLELQKEAGARVIVNVADQFLGRVIKKGGREEVLEIMKSIRDLGFAIVWPNGLELKKTTLGRGINRKEGMDFRPDEKLIEALWGWDGKVGCHFAYLPAERPVFGRENYTKLLPWLEHCEVMKAIVRTGIPYVRYGVIIGFADDNDDTLSRLEEAILGLYEDLITINPSLGFQVAPFSISPIPGTPQAETLRESGLLHFDDPSLYGSVWTPCVNTRYLSYGEVADWQKRLAQIGKSRYLKDGRD</sequence>
<dbReference type="SFLD" id="SFLDG01082">
    <property type="entry name" value="B12-binding_domain_containing"/>
    <property type="match status" value="1"/>
</dbReference>
<evidence type="ECO:0000256" key="1">
    <source>
        <dbReference type="ARBA" id="ARBA00001966"/>
    </source>
</evidence>
<dbReference type="EMBL" id="JSZA02000096">
    <property type="protein sequence ID" value="TGO02649.1"/>
    <property type="molecule type" value="Genomic_DNA"/>
</dbReference>
<name>A0A4E0QMM7_9GAMM</name>
<dbReference type="GO" id="GO:0051536">
    <property type="term" value="F:iron-sulfur cluster binding"/>
    <property type="evidence" value="ECO:0007669"/>
    <property type="project" value="UniProtKB-KW"/>
</dbReference>
<dbReference type="InterPro" id="IPR058240">
    <property type="entry name" value="rSAM_sf"/>
</dbReference>
<keyword evidence="7" id="KW-1185">Reference proteome</keyword>
<gene>
    <name evidence="6" type="ORF">PN36_21365</name>
</gene>
<evidence type="ECO:0000256" key="5">
    <source>
        <dbReference type="ARBA" id="ARBA00023014"/>
    </source>
</evidence>
<proteinExistence type="predicted"/>
<evidence type="ECO:0000313" key="6">
    <source>
        <dbReference type="EMBL" id="TGO02649.1"/>
    </source>
</evidence>
<accession>A0A4E0QMM7</accession>
<dbReference type="GO" id="GO:0046872">
    <property type="term" value="F:metal ion binding"/>
    <property type="evidence" value="ECO:0007669"/>
    <property type="project" value="UniProtKB-KW"/>
</dbReference>
<dbReference type="InterPro" id="IPR007197">
    <property type="entry name" value="rSAM"/>
</dbReference>
<dbReference type="SFLD" id="SFLDS00029">
    <property type="entry name" value="Radical_SAM"/>
    <property type="match status" value="1"/>
</dbReference>
<dbReference type="Gene3D" id="3.80.30.20">
    <property type="entry name" value="tm_1862 like domain"/>
    <property type="match status" value="1"/>
</dbReference>
<dbReference type="PANTHER" id="PTHR43409">
    <property type="entry name" value="ANAEROBIC MAGNESIUM-PROTOPORPHYRIN IX MONOMETHYL ESTER CYCLASE-RELATED"/>
    <property type="match status" value="1"/>
</dbReference>
<protein>
    <submittedName>
        <fullName evidence="6">Radical SAM protein</fullName>
    </submittedName>
</protein>
<evidence type="ECO:0000256" key="4">
    <source>
        <dbReference type="ARBA" id="ARBA00023004"/>
    </source>
</evidence>
<evidence type="ECO:0000256" key="2">
    <source>
        <dbReference type="ARBA" id="ARBA00022691"/>
    </source>
</evidence>